<protein>
    <recommendedName>
        <fullName evidence="1">GIR1-like zinc ribbon domain-containing protein</fullName>
    </recommendedName>
</protein>
<evidence type="ECO:0000313" key="2">
    <source>
        <dbReference type="EMBL" id="KAK7393222.1"/>
    </source>
</evidence>
<reference evidence="2 3" key="1">
    <citation type="submission" date="2024-01" db="EMBL/GenBank/DDBJ databases">
        <title>The genomes of 5 underutilized Papilionoideae crops provide insights into root nodulation and disease resistanc.</title>
        <authorList>
            <person name="Jiang F."/>
        </authorList>
    </citation>
    <scope>NUCLEOTIDE SEQUENCE [LARGE SCALE GENOMIC DNA]</scope>
    <source>
        <strain evidence="2">DUOXIRENSHENG_FW03</strain>
        <tissue evidence="2">Leaves</tissue>
    </source>
</reference>
<accession>A0AAN9SGZ6</accession>
<dbReference type="EMBL" id="JAYMYS010000005">
    <property type="protein sequence ID" value="KAK7393222.1"/>
    <property type="molecule type" value="Genomic_DNA"/>
</dbReference>
<organism evidence="2 3">
    <name type="scientific">Psophocarpus tetragonolobus</name>
    <name type="common">Winged bean</name>
    <name type="synonym">Dolichos tetragonolobus</name>
    <dbReference type="NCBI Taxonomy" id="3891"/>
    <lineage>
        <taxon>Eukaryota</taxon>
        <taxon>Viridiplantae</taxon>
        <taxon>Streptophyta</taxon>
        <taxon>Embryophyta</taxon>
        <taxon>Tracheophyta</taxon>
        <taxon>Spermatophyta</taxon>
        <taxon>Magnoliopsida</taxon>
        <taxon>eudicotyledons</taxon>
        <taxon>Gunneridae</taxon>
        <taxon>Pentapetalae</taxon>
        <taxon>rosids</taxon>
        <taxon>fabids</taxon>
        <taxon>Fabales</taxon>
        <taxon>Fabaceae</taxon>
        <taxon>Papilionoideae</taxon>
        <taxon>50 kb inversion clade</taxon>
        <taxon>NPAAA clade</taxon>
        <taxon>indigoferoid/millettioid clade</taxon>
        <taxon>Phaseoleae</taxon>
        <taxon>Psophocarpus</taxon>
    </lineage>
</organism>
<evidence type="ECO:0000313" key="3">
    <source>
        <dbReference type="Proteomes" id="UP001386955"/>
    </source>
</evidence>
<proteinExistence type="predicted"/>
<dbReference type="Proteomes" id="UP001386955">
    <property type="component" value="Unassembled WGS sequence"/>
</dbReference>
<dbReference type="InterPro" id="IPR055281">
    <property type="entry name" value="GIR1-2/SIED1"/>
</dbReference>
<gene>
    <name evidence="2" type="ORF">VNO78_21763</name>
</gene>
<keyword evidence="3" id="KW-1185">Reference proteome</keyword>
<evidence type="ECO:0000259" key="1">
    <source>
        <dbReference type="Pfam" id="PF24747"/>
    </source>
</evidence>
<dbReference type="PANTHER" id="PTHR33177">
    <property type="entry name" value="PUTATIVE-RELATED"/>
    <property type="match status" value="1"/>
</dbReference>
<dbReference type="AlphaFoldDB" id="A0AAN9SGZ6"/>
<dbReference type="InterPro" id="IPR056440">
    <property type="entry name" value="Zn-ribbon_GIR1"/>
</dbReference>
<sequence>MNSFAGHGVNFEVGAAPKQMKKRSLAEIGMNNYKNIIEVDLELKLSLPGSNSSNLSNTIKATTLETTLPSSSAFHEPHIPSVLDIEENLGGTLKDDLPPLVVMGCARCLIYVMVSKVDPKCPSCKNSKLIDKFQLNPIKKRRTNRN</sequence>
<feature type="domain" description="GIR1-like zinc ribbon" evidence="1">
    <location>
        <begin position="100"/>
        <end position="131"/>
    </location>
</feature>
<dbReference type="PANTHER" id="PTHR33177:SF74">
    <property type="entry name" value="PROTEIN GL2-INTERACTING REPRESSOR 1"/>
    <property type="match status" value="1"/>
</dbReference>
<name>A0AAN9SGZ6_PSOTE</name>
<dbReference type="Pfam" id="PF24747">
    <property type="entry name" value="Zn-ribbon_GIR1"/>
    <property type="match status" value="1"/>
</dbReference>
<comment type="caution">
    <text evidence="2">The sequence shown here is derived from an EMBL/GenBank/DDBJ whole genome shotgun (WGS) entry which is preliminary data.</text>
</comment>